<accession>A0A073INH4</accession>
<dbReference type="OrthoDB" id="9800390at2"/>
<dbReference type="SUPFAM" id="SSF75138">
    <property type="entry name" value="HprK N-terminal domain-like"/>
    <property type="match status" value="1"/>
</dbReference>
<dbReference type="RefSeq" id="WP_037976587.1">
    <property type="nucleotide sequence ID" value="NZ_CALIAO010000008.1"/>
</dbReference>
<keyword evidence="2" id="KW-1185">Reference proteome</keyword>
<dbReference type="STRING" id="2754.EH55_05885"/>
<protein>
    <submittedName>
        <fullName evidence="1">Uncharacterized protein</fullName>
    </submittedName>
</protein>
<dbReference type="EMBL" id="JMKI01000036">
    <property type="protein sequence ID" value="KEJ91913.1"/>
    <property type="molecule type" value="Genomic_DNA"/>
</dbReference>
<comment type="caution">
    <text evidence="1">The sequence shown here is derived from an EMBL/GenBank/DDBJ whole genome shotgun (WGS) entry which is preliminary data.</text>
</comment>
<dbReference type="Gene3D" id="3.40.1390.20">
    <property type="entry name" value="HprK N-terminal domain-like"/>
    <property type="match status" value="1"/>
</dbReference>
<proteinExistence type="predicted"/>
<gene>
    <name evidence="1" type="ORF">EH55_05885</name>
</gene>
<dbReference type="eggNOG" id="COG4109">
    <property type="taxonomic scope" value="Bacteria"/>
</dbReference>
<dbReference type="GeneID" id="90983814"/>
<evidence type="ECO:0000313" key="2">
    <source>
        <dbReference type="Proteomes" id="UP000027665"/>
    </source>
</evidence>
<dbReference type="Proteomes" id="UP000027665">
    <property type="component" value="Unassembled WGS sequence"/>
</dbReference>
<sequence length="120" mass="13191">MNLQEMASLLDAKNISTEFDLGGIEVNHAYACDLMSDVLAFCTPGTLLLTGLTNVQIVRTAQMLDIPAVIFVRGKVPLEETLQLAKDNDIPILVTKHTMFEACGILYENGMKPIVRDPEI</sequence>
<dbReference type="AlphaFoldDB" id="A0A073INH4"/>
<reference evidence="1 2" key="1">
    <citation type="submission" date="2014-04" db="EMBL/GenBank/DDBJ databases">
        <title>Draft Genome Sequence of Synergistes jonesii.</title>
        <authorList>
            <person name="Coil D.A."/>
            <person name="Eisen J.A."/>
            <person name="Holland-Moritz H.E."/>
        </authorList>
    </citation>
    <scope>NUCLEOTIDE SEQUENCE [LARGE SCALE GENOMIC DNA]</scope>
    <source>
        <strain evidence="1 2">78-1</strain>
    </source>
</reference>
<dbReference type="InterPro" id="IPR028979">
    <property type="entry name" value="Ser_kin/Pase_Hpr-like_N_sf"/>
</dbReference>
<organism evidence="1 2">
    <name type="scientific">Synergistes jonesii</name>
    <dbReference type="NCBI Taxonomy" id="2754"/>
    <lineage>
        <taxon>Bacteria</taxon>
        <taxon>Thermotogati</taxon>
        <taxon>Synergistota</taxon>
        <taxon>Synergistia</taxon>
        <taxon>Synergistales</taxon>
        <taxon>Synergistaceae</taxon>
        <taxon>Synergistes</taxon>
    </lineage>
</organism>
<name>A0A073INH4_9BACT</name>
<evidence type="ECO:0000313" key="1">
    <source>
        <dbReference type="EMBL" id="KEJ91913.1"/>
    </source>
</evidence>